<evidence type="ECO:0000313" key="3">
    <source>
        <dbReference type="Proteomes" id="UP000838756"/>
    </source>
</evidence>
<feature type="region of interest" description="Disordered" evidence="1">
    <location>
        <begin position="26"/>
        <end position="51"/>
    </location>
</feature>
<dbReference type="Proteomes" id="UP000838756">
    <property type="component" value="Unassembled WGS sequence"/>
</dbReference>
<comment type="caution">
    <text evidence="2">The sequence shown here is derived from an EMBL/GenBank/DDBJ whole genome shotgun (WGS) entry which is preliminary data.</text>
</comment>
<reference evidence="2" key="1">
    <citation type="submission" date="2022-03" db="EMBL/GenBank/DDBJ databases">
        <authorList>
            <person name="Lindestad O."/>
        </authorList>
    </citation>
    <scope>NUCLEOTIDE SEQUENCE</scope>
</reference>
<sequence length="152" mass="17096">MRNLHGYNCATERHFGILALHTTSTNKPAAPAKADSSYNMRRSPTGGDQEGMTRTCANHVRYYYGGSVEIPRCPSQPLRRHLHSTQLIASQDLSLPAIALTTGGNYRSCPRHMWQYCLTWLLGLNSITVYRLQTNKIDPKSKHETGTGKHVW</sequence>
<evidence type="ECO:0000256" key="1">
    <source>
        <dbReference type="SAM" id="MobiDB-lite"/>
    </source>
</evidence>
<gene>
    <name evidence="2" type="primary">jg21050</name>
    <name evidence="2" type="ORF">PAEG_LOCUS17151</name>
</gene>
<protein>
    <submittedName>
        <fullName evidence="2">Jg21050 protein</fullName>
    </submittedName>
</protein>
<name>A0A8S4RQH1_9NEOP</name>
<proteinExistence type="predicted"/>
<organism evidence="2 3">
    <name type="scientific">Pararge aegeria aegeria</name>
    <dbReference type="NCBI Taxonomy" id="348720"/>
    <lineage>
        <taxon>Eukaryota</taxon>
        <taxon>Metazoa</taxon>
        <taxon>Ecdysozoa</taxon>
        <taxon>Arthropoda</taxon>
        <taxon>Hexapoda</taxon>
        <taxon>Insecta</taxon>
        <taxon>Pterygota</taxon>
        <taxon>Neoptera</taxon>
        <taxon>Endopterygota</taxon>
        <taxon>Lepidoptera</taxon>
        <taxon>Glossata</taxon>
        <taxon>Ditrysia</taxon>
        <taxon>Papilionoidea</taxon>
        <taxon>Nymphalidae</taxon>
        <taxon>Satyrinae</taxon>
        <taxon>Satyrini</taxon>
        <taxon>Parargina</taxon>
        <taxon>Pararge</taxon>
    </lineage>
</organism>
<dbReference type="EMBL" id="CAKXAJ010025534">
    <property type="protein sequence ID" value="CAH2240576.1"/>
    <property type="molecule type" value="Genomic_DNA"/>
</dbReference>
<accession>A0A8S4RQH1</accession>
<keyword evidence="3" id="KW-1185">Reference proteome</keyword>
<evidence type="ECO:0000313" key="2">
    <source>
        <dbReference type="EMBL" id="CAH2240576.1"/>
    </source>
</evidence>
<dbReference type="AlphaFoldDB" id="A0A8S4RQH1"/>